<evidence type="ECO:0000313" key="1">
    <source>
        <dbReference type="EMBL" id="MBB4951612.1"/>
    </source>
</evidence>
<keyword evidence="2" id="KW-1185">Reference proteome</keyword>
<comment type="caution">
    <text evidence="1">The sequence shown here is derived from an EMBL/GenBank/DDBJ whole genome shotgun (WGS) entry which is preliminary data.</text>
</comment>
<protein>
    <submittedName>
        <fullName evidence="1">Uncharacterized protein</fullName>
    </submittedName>
</protein>
<organism evidence="1 2">
    <name type="scientific">Kitasatospora gansuensis</name>
    <dbReference type="NCBI Taxonomy" id="258050"/>
    <lineage>
        <taxon>Bacteria</taxon>
        <taxon>Bacillati</taxon>
        <taxon>Actinomycetota</taxon>
        <taxon>Actinomycetes</taxon>
        <taxon>Kitasatosporales</taxon>
        <taxon>Streptomycetaceae</taxon>
        <taxon>Kitasatospora</taxon>
    </lineage>
</organism>
<dbReference type="EMBL" id="JACHJR010000001">
    <property type="protein sequence ID" value="MBB4951612.1"/>
    <property type="molecule type" value="Genomic_DNA"/>
</dbReference>
<gene>
    <name evidence="1" type="ORF">F4556_007147</name>
</gene>
<evidence type="ECO:0000313" key="2">
    <source>
        <dbReference type="Proteomes" id="UP000573327"/>
    </source>
</evidence>
<name>A0A7W7WLB0_9ACTN</name>
<sequence>MAPRVFPAESASITFAAILKECTEPANDR</sequence>
<reference evidence="1 2" key="1">
    <citation type="submission" date="2020-08" db="EMBL/GenBank/DDBJ databases">
        <title>Sequencing the genomes of 1000 actinobacteria strains.</title>
        <authorList>
            <person name="Klenk H.-P."/>
        </authorList>
    </citation>
    <scope>NUCLEOTIDE SEQUENCE [LARGE SCALE GENOMIC DNA]</scope>
    <source>
        <strain evidence="1 2">DSM 44786</strain>
    </source>
</reference>
<proteinExistence type="predicted"/>
<accession>A0A7W7WLB0</accession>
<dbReference type="Proteomes" id="UP000573327">
    <property type="component" value="Unassembled WGS sequence"/>
</dbReference>
<dbReference type="AlphaFoldDB" id="A0A7W7WLB0"/>